<dbReference type="Pfam" id="PF15977">
    <property type="entry name" value="HTH_46"/>
    <property type="match status" value="1"/>
</dbReference>
<sequence>MLWGHAVNFQEIHGYYSTLGIDSYLDEIIQEGEDVSLPANKKLEVKAGYIYFCTGGSLSILMPENGLNIGNSIEHMPIGLMERYCPLAKFEYMGSAPVRLIKISYEAFDRIFIQNNPQRVQELATILVYMTIFTIDLHNERRQLTSYQTIRPMLFRYLYRQNTHEGENEGLALFIIKRTNLSRTHVFRVLADLKAGGYITMARGKLVSIDRALPEEY</sequence>
<dbReference type="AlphaFoldDB" id="A0A7Z8Z894"/>
<proteinExistence type="predicted"/>
<reference evidence="2 3" key="1">
    <citation type="submission" date="2018-12" db="EMBL/GenBank/DDBJ databases">
        <authorList>
            <consortium name="Pathogen Informatics"/>
        </authorList>
    </citation>
    <scope>NUCLEOTIDE SEQUENCE [LARGE SCALE GENOMIC DNA]</scope>
    <source>
        <strain evidence="2 3">NCTC9997</strain>
    </source>
</reference>
<feature type="domain" description="IprA winged helix-turn-helix" evidence="1">
    <location>
        <begin position="146"/>
        <end position="214"/>
    </location>
</feature>
<accession>A0A7Z8Z894</accession>
<dbReference type="InterPro" id="IPR014710">
    <property type="entry name" value="RmlC-like_jellyroll"/>
</dbReference>
<dbReference type="InterPro" id="IPR041687">
    <property type="entry name" value="HTH_46"/>
</dbReference>
<keyword evidence="2" id="KW-0238">DNA-binding</keyword>
<keyword evidence="3" id="KW-1185">Reference proteome</keyword>
<dbReference type="Proteomes" id="UP000267630">
    <property type="component" value="Chromosome 3"/>
</dbReference>
<dbReference type="GO" id="GO:0003677">
    <property type="term" value="F:DNA binding"/>
    <property type="evidence" value="ECO:0007669"/>
    <property type="project" value="UniProtKB-KW"/>
</dbReference>
<name>A0A7Z8Z894_RAOTE</name>
<evidence type="ECO:0000259" key="1">
    <source>
        <dbReference type="Pfam" id="PF15977"/>
    </source>
</evidence>
<dbReference type="EMBL" id="LR134253">
    <property type="protein sequence ID" value="VED48448.1"/>
    <property type="molecule type" value="Genomic_DNA"/>
</dbReference>
<evidence type="ECO:0000313" key="2">
    <source>
        <dbReference type="EMBL" id="VED48448.1"/>
    </source>
</evidence>
<organism evidence="2 3">
    <name type="scientific">Raoultella terrigena</name>
    <name type="common">Klebsiella terrigena</name>
    <dbReference type="NCBI Taxonomy" id="577"/>
    <lineage>
        <taxon>Bacteria</taxon>
        <taxon>Pseudomonadati</taxon>
        <taxon>Pseudomonadota</taxon>
        <taxon>Gammaproteobacteria</taxon>
        <taxon>Enterobacterales</taxon>
        <taxon>Enterobacteriaceae</taxon>
        <taxon>Klebsiella/Raoultella group</taxon>
        <taxon>Raoultella</taxon>
    </lineage>
</organism>
<evidence type="ECO:0000313" key="3">
    <source>
        <dbReference type="Proteomes" id="UP000267630"/>
    </source>
</evidence>
<dbReference type="Gene3D" id="2.60.120.10">
    <property type="entry name" value="Jelly Rolls"/>
    <property type="match status" value="1"/>
</dbReference>
<gene>
    <name evidence="2" type="ORF">NCTC9997_02095</name>
</gene>
<protein>
    <submittedName>
        <fullName evidence="2">Putative DNA-binding transcriptional regulator</fullName>
    </submittedName>
</protein>